<feature type="region of interest" description="Disordered" evidence="1">
    <location>
        <begin position="1"/>
        <end position="56"/>
    </location>
</feature>
<keyword evidence="3" id="KW-1185">Reference proteome</keyword>
<gene>
    <name evidence="2" type="ORF">C8F04DRAFT_1175399</name>
</gene>
<comment type="caution">
    <text evidence="2">The sequence shown here is derived from an EMBL/GenBank/DDBJ whole genome shotgun (WGS) entry which is preliminary data.</text>
</comment>
<proteinExistence type="predicted"/>
<protein>
    <submittedName>
        <fullName evidence="2">Uncharacterized protein</fullName>
    </submittedName>
</protein>
<feature type="region of interest" description="Disordered" evidence="1">
    <location>
        <begin position="72"/>
        <end position="141"/>
    </location>
</feature>
<organism evidence="2 3">
    <name type="scientific">Mycena alexandri</name>
    <dbReference type="NCBI Taxonomy" id="1745969"/>
    <lineage>
        <taxon>Eukaryota</taxon>
        <taxon>Fungi</taxon>
        <taxon>Dikarya</taxon>
        <taxon>Basidiomycota</taxon>
        <taxon>Agaricomycotina</taxon>
        <taxon>Agaricomycetes</taxon>
        <taxon>Agaricomycetidae</taxon>
        <taxon>Agaricales</taxon>
        <taxon>Marasmiineae</taxon>
        <taxon>Mycenaceae</taxon>
        <taxon>Mycena</taxon>
    </lineage>
</organism>
<evidence type="ECO:0000313" key="2">
    <source>
        <dbReference type="EMBL" id="KAJ7043622.1"/>
    </source>
</evidence>
<sequence length="263" mass="28208">MHLSGISPSPPRFTGSPPPPPPSSVAPSVATVSTASSLSRGSSSNPSGEYMGYTGPYASTMRARDRHILQREARQRTAASVSAPRPGFGSTPANSPARNLANSISTHRNPTNSISTHPLLDLRHPPSAPPRSMAPPHRNPTSVPLNRQVEVFFVSERGGAVFTNVDWANASARGWGVKYFRSLLEACDYSATFRAGGISSSSAARTYFVSMWRGVVFEGAWEALENGGRYGMVVVRGSQQEVAEEVSRLTGERLLGDDDLYMS</sequence>
<name>A0AAD6TDG2_9AGAR</name>
<accession>A0AAD6TDG2</accession>
<feature type="compositionally biased region" description="Polar residues" evidence="1">
    <location>
        <begin position="91"/>
        <end position="116"/>
    </location>
</feature>
<dbReference type="AlphaFoldDB" id="A0AAD6TDG2"/>
<evidence type="ECO:0000313" key="3">
    <source>
        <dbReference type="Proteomes" id="UP001218188"/>
    </source>
</evidence>
<dbReference type="EMBL" id="JARJCM010000009">
    <property type="protein sequence ID" value="KAJ7043622.1"/>
    <property type="molecule type" value="Genomic_DNA"/>
</dbReference>
<feature type="compositionally biased region" description="Pro residues" evidence="1">
    <location>
        <begin position="8"/>
        <end position="24"/>
    </location>
</feature>
<dbReference type="Proteomes" id="UP001218188">
    <property type="component" value="Unassembled WGS sequence"/>
</dbReference>
<reference evidence="2" key="1">
    <citation type="submission" date="2023-03" db="EMBL/GenBank/DDBJ databases">
        <title>Massive genome expansion in bonnet fungi (Mycena s.s.) driven by repeated elements and novel gene families across ecological guilds.</title>
        <authorList>
            <consortium name="Lawrence Berkeley National Laboratory"/>
            <person name="Harder C.B."/>
            <person name="Miyauchi S."/>
            <person name="Viragh M."/>
            <person name="Kuo A."/>
            <person name="Thoen E."/>
            <person name="Andreopoulos B."/>
            <person name="Lu D."/>
            <person name="Skrede I."/>
            <person name="Drula E."/>
            <person name="Henrissat B."/>
            <person name="Morin E."/>
            <person name="Kohler A."/>
            <person name="Barry K."/>
            <person name="LaButti K."/>
            <person name="Morin E."/>
            <person name="Salamov A."/>
            <person name="Lipzen A."/>
            <person name="Mereny Z."/>
            <person name="Hegedus B."/>
            <person name="Baldrian P."/>
            <person name="Stursova M."/>
            <person name="Weitz H."/>
            <person name="Taylor A."/>
            <person name="Grigoriev I.V."/>
            <person name="Nagy L.G."/>
            <person name="Martin F."/>
            <person name="Kauserud H."/>
        </authorList>
    </citation>
    <scope>NUCLEOTIDE SEQUENCE</scope>
    <source>
        <strain evidence="2">CBHHK200</strain>
    </source>
</reference>
<evidence type="ECO:0000256" key="1">
    <source>
        <dbReference type="SAM" id="MobiDB-lite"/>
    </source>
</evidence>
<feature type="compositionally biased region" description="Low complexity" evidence="1">
    <location>
        <begin position="25"/>
        <end position="47"/>
    </location>
</feature>